<evidence type="ECO:0000256" key="4">
    <source>
        <dbReference type="ARBA" id="ARBA00022692"/>
    </source>
</evidence>
<dbReference type="Pfam" id="PF00528">
    <property type="entry name" value="BPD_transp_1"/>
    <property type="match status" value="1"/>
</dbReference>
<keyword evidence="4 7" id="KW-0812">Transmembrane</keyword>
<dbReference type="Pfam" id="PF19300">
    <property type="entry name" value="BPD_transp_1_N"/>
    <property type="match status" value="1"/>
</dbReference>
<keyword evidence="10" id="KW-1185">Reference proteome</keyword>
<dbReference type="SUPFAM" id="SSF161098">
    <property type="entry name" value="MetI-like"/>
    <property type="match status" value="1"/>
</dbReference>
<comment type="subcellular location">
    <subcellularLocation>
        <location evidence="1 7">Cell membrane</location>
        <topology evidence="1 7">Multi-pass membrane protein</topology>
    </subcellularLocation>
</comment>
<comment type="similarity">
    <text evidence="7">Belongs to the binding-protein-dependent transport system permease family.</text>
</comment>
<sequence length="313" mass="32955">MLRLLARRLLLSIPLLLVVTAITFFLQSLIPGDPARSLLGPSATPQQYEALRQALHLDQPVIVQYLNSIGGVLHGDLGRSIFTGEDVGQTLANRLPVSLSLIVGGTLVALLIGILLGVLSATRGRLLARFIDVFSLVGGALPNFWVGLVLAAIFAVTLALLPATGYVPFEESPGDWARALILPVIALALSGIATIAKVVRDGVSTAIGQDFVRTLRAAGVPRRVLIWKHALRNSSVSLVTVVGVIFVASLSGTILVENVFVLPGLGSLAVAATARQDIPVIQGVALAFTVITIVVNLLVDVSYGLLNPKVRAR</sequence>
<dbReference type="InterPro" id="IPR000515">
    <property type="entry name" value="MetI-like"/>
</dbReference>
<dbReference type="Gene3D" id="1.10.3720.10">
    <property type="entry name" value="MetI-like"/>
    <property type="match status" value="1"/>
</dbReference>
<dbReference type="InterPro" id="IPR045621">
    <property type="entry name" value="BPD_transp_1_N"/>
</dbReference>
<feature type="transmembrane region" description="Helical" evidence="7">
    <location>
        <begin position="99"/>
        <end position="121"/>
    </location>
</feature>
<name>A0ABN6XM35_9MICO</name>
<keyword evidence="3" id="KW-1003">Cell membrane</keyword>
<keyword evidence="5 7" id="KW-1133">Transmembrane helix</keyword>
<dbReference type="PROSITE" id="PS50928">
    <property type="entry name" value="ABC_TM1"/>
    <property type="match status" value="1"/>
</dbReference>
<gene>
    <name evidence="9" type="ORF">GCM10025866_19480</name>
</gene>
<dbReference type="RefSeq" id="WP_286276142.1">
    <property type="nucleotide sequence ID" value="NZ_AP027731.1"/>
</dbReference>
<feature type="transmembrane region" description="Helical" evidence="7">
    <location>
        <begin position="236"/>
        <end position="260"/>
    </location>
</feature>
<reference evidence="10" key="1">
    <citation type="journal article" date="2019" name="Int. J. Syst. Evol. Microbiol.">
        <title>The Global Catalogue of Microorganisms (GCM) 10K type strain sequencing project: providing services to taxonomists for standard genome sequencing and annotation.</title>
        <authorList>
            <consortium name="The Broad Institute Genomics Platform"/>
            <consortium name="The Broad Institute Genome Sequencing Center for Infectious Disease"/>
            <person name="Wu L."/>
            <person name="Ma J."/>
        </authorList>
    </citation>
    <scope>NUCLEOTIDE SEQUENCE [LARGE SCALE GENOMIC DNA]</scope>
    <source>
        <strain evidence="10">NBRC 108725</strain>
    </source>
</reference>
<dbReference type="InterPro" id="IPR035906">
    <property type="entry name" value="MetI-like_sf"/>
</dbReference>
<evidence type="ECO:0000256" key="7">
    <source>
        <dbReference type="RuleBase" id="RU363032"/>
    </source>
</evidence>
<keyword evidence="6 7" id="KW-0472">Membrane</keyword>
<dbReference type="PANTHER" id="PTHR43163:SF6">
    <property type="entry name" value="DIPEPTIDE TRANSPORT SYSTEM PERMEASE PROTEIN DPPB-RELATED"/>
    <property type="match status" value="1"/>
</dbReference>
<protein>
    <submittedName>
        <fullName evidence="9">ABC transporter permease</fullName>
    </submittedName>
</protein>
<feature type="domain" description="ABC transmembrane type-1" evidence="8">
    <location>
        <begin position="95"/>
        <end position="299"/>
    </location>
</feature>
<dbReference type="EMBL" id="AP027731">
    <property type="protein sequence ID" value="BDZ46039.1"/>
    <property type="molecule type" value="Genomic_DNA"/>
</dbReference>
<feature type="transmembrane region" description="Helical" evidence="7">
    <location>
        <begin position="9"/>
        <end position="30"/>
    </location>
</feature>
<feature type="transmembrane region" description="Helical" evidence="7">
    <location>
        <begin position="180"/>
        <end position="199"/>
    </location>
</feature>
<dbReference type="CDD" id="cd06261">
    <property type="entry name" value="TM_PBP2"/>
    <property type="match status" value="1"/>
</dbReference>
<evidence type="ECO:0000313" key="10">
    <source>
        <dbReference type="Proteomes" id="UP001321498"/>
    </source>
</evidence>
<evidence type="ECO:0000313" key="9">
    <source>
        <dbReference type="EMBL" id="BDZ46039.1"/>
    </source>
</evidence>
<feature type="transmembrane region" description="Helical" evidence="7">
    <location>
        <begin position="280"/>
        <end position="306"/>
    </location>
</feature>
<evidence type="ECO:0000256" key="2">
    <source>
        <dbReference type="ARBA" id="ARBA00022448"/>
    </source>
</evidence>
<evidence type="ECO:0000256" key="6">
    <source>
        <dbReference type="ARBA" id="ARBA00023136"/>
    </source>
</evidence>
<organism evidence="9 10">
    <name type="scientific">Naasia aerilata</name>
    <dbReference type="NCBI Taxonomy" id="1162966"/>
    <lineage>
        <taxon>Bacteria</taxon>
        <taxon>Bacillati</taxon>
        <taxon>Actinomycetota</taxon>
        <taxon>Actinomycetes</taxon>
        <taxon>Micrococcales</taxon>
        <taxon>Microbacteriaceae</taxon>
        <taxon>Naasia</taxon>
    </lineage>
</organism>
<dbReference type="PANTHER" id="PTHR43163">
    <property type="entry name" value="DIPEPTIDE TRANSPORT SYSTEM PERMEASE PROTEIN DPPB-RELATED"/>
    <property type="match status" value="1"/>
</dbReference>
<keyword evidence="2 7" id="KW-0813">Transport</keyword>
<proteinExistence type="inferred from homology"/>
<accession>A0ABN6XM35</accession>
<feature type="transmembrane region" description="Helical" evidence="7">
    <location>
        <begin position="133"/>
        <end position="160"/>
    </location>
</feature>
<evidence type="ECO:0000256" key="1">
    <source>
        <dbReference type="ARBA" id="ARBA00004651"/>
    </source>
</evidence>
<dbReference type="Proteomes" id="UP001321498">
    <property type="component" value="Chromosome"/>
</dbReference>
<evidence type="ECO:0000256" key="5">
    <source>
        <dbReference type="ARBA" id="ARBA00022989"/>
    </source>
</evidence>
<evidence type="ECO:0000259" key="8">
    <source>
        <dbReference type="PROSITE" id="PS50928"/>
    </source>
</evidence>
<evidence type="ECO:0000256" key="3">
    <source>
        <dbReference type="ARBA" id="ARBA00022475"/>
    </source>
</evidence>